<evidence type="ECO:0000256" key="5">
    <source>
        <dbReference type="ARBA" id="ARBA00023292"/>
    </source>
</evidence>
<keyword evidence="4" id="KW-0325">Glycoprotein</keyword>
<evidence type="ECO:0000259" key="6">
    <source>
        <dbReference type="Pfam" id="PF24973"/>
    </source>
</evidence>
<dbReference type="SUPFAM" id="SSF57196">
    <property type="entry name" value="EGF/Laminin"/>
    <property type="match status" value="1"/>
</dbReference>
<keyword evidence="1" id="KW-0732">Signal</keyword>
<reference evidence="7" key="2">
    <citation type="submission" date="2020-11" db="EMBL/GenBank/DDBJ databases">
        <authorList>
            <person name="McCartney M.A."/>
            <person name="Auch B."/>
            <person name="Kono T."/>
            <person name="Mallez S."/>
            <person name="Becker A."/>
            <person name="Gohl D.M."/>
            <person name="Silverstein K.A.T."/>
            <person name="Koren S."/>
            <person name="Bechman K.B."/>
            <person name="Herman A."/>
            <person name="Abrahante J.E."/>
            <person name="Garbe J."/>
        </authorList>
    </citation>
    <scope>NUCLEOTIDE SEQUENCE</scope>
    <source>
        <strain evidence="7">Duluth1</strain>
        <tissue evidence="7">Whole animal</tissue>
    </source>
</reference>
<name>A0A9D3Z126_DREPO</name>
<dbReference type="EMBL" id="JAIWYP010000014">
    <property type="protein sequence ID" value="KAH3710818.1"/>
    <property type="molecule type" value="Genomic_DNA"/>
</dbReference>
<evidence type="ECO:0000256" key="1">
    <source>
        <dbReference type="ARBA" id="ARBA00022729"/>
    </source>
</evidence>
<evidence type="ECO:0000256" key="3">
    <source>
        <dbReference type="ARBA" id="ARBA00023157"/>
    </source>
</evidence>
<proteinExistence type="predicted"/>
<evidence type="ECO:0000256" key="2">
    <source>
        <dbReference type="ARBA" id="ARBA00022737"/>
    </source>
</evidence>
<dbReference type="CDD" id="cd00055">
    <property type="entry name" value="EGF_Lam"/>
    <property type="match status" value="1"/>
</dbReference>
<dbReference type="Pfam" id="PF24973">
    <property type="entry name" value="EGF_LMN_ATRN"/>
    <property type="match status" value="1"/>
</dbReference>
<evidence type="ECO:0000256" key="4">
    <source>
        <dbReference type="ARBA" id="ARBA00023180"/>
    </source>
</evidence>
<reference evidence="7" key="1">
    <citation type="journal article" date="2019" name="bioRxiv">
        <title>The Genome of the Zebra Mussel, Dreissena polymorpha: A Resource for Invasive Species Research.</title>
        <authorList>
            <person name="McCartney M.A."/>
            <person name="Auch B."/>
            <person name="Kono T."/>
            <person name="Mallez S."/>
            <person name="Zhang Y."/>
            <person name="Obille A."/>
            <person name="Becker A."/>
            <person name="Abrahante J.E."/>
            <person name="Garbe J."/>
            <person name="Badalamenti J.P."/>
            <person name="Herman A."/>
            <person name="Mangelson H."/>
            <person name="Liachko I."/>
            <person name="Sullivan S."/>
            <person name="Sone E.D."/>
            <person name="Koren S."/>
            <person name="Silverstein K.A.T."/>
            <person name="Beckman K.B."/>
            <person name="Gohl D.M."/>
        </authorList>
    </citation>
    <scope>NUCLEOTIDE SEQUENCE</scope>
    <source>
        <strain evidence="7">Duluth1</strain>
        <tissue evidence="7">Whole animal</tissue>
    </source>
</reference>
<accession>A0A9D3Z126</accession>
<dbReference type="InterPro" id="IPR056863">
    <property type="entry name" value="LMN_ATRN_NET-like_EGF"/>
</dbReference>
<keyword evidence="3" id="KW-1015">Disulfide bond</keyword>
<dbReference type="FunFam" id="2.10.25.10:FF:000188">
    <property type="entry name" value="Laminin subunit gamma 2"/>
    <property type="match status" value="1"/>
</dbReference>
<comment type="caution">
    <text evidence="7">The sequence shown here is derived from an EMBL/GenBank/DDBJ whole genome shotgun (WGS) entry which is preliminary data.</text>
</comment>
<dbReference type="GO" id="GO:0005604">
    <property type="term" value="C:basement membrane"/>
    <property type="evidence" value="ECO:0007669"/>
    <property type="project" value="UniProtKB-ARBA"/>
</dbReference>
<protein>
    <recommendedName>
        <fullName evidence="6">Laminin/attractin/netrin-like EGF domain-containing protein</fullName>
    </recommendedName>
</protein>
<keyword evidence="8" id="KW-1185">Reference proteome</keyword>
<dbReference type="Proteomes" id="UP000828390">
    <property type="component" value="Unassembled WGS sequence"/>
</dbReference>
<dbReference type="Gene3D" id="2.10.25.10">
    <property type="entry name" value="Laminin"/>
    <property type="match status" value="1"/>
</dbReference>
<keyword evidence="2" id="KW-0677">Repeat</keyword>
<dbReference type="AlphaFoldDB" id="A0A9D3Z126"/>
<gene>
    <name evidence="7" type="ORF">DPMN_070313</name>
</gene>
<evidence type="ECO:0000313" key="8">
    <source>
        <dbReference type="Proteomes" id="UP000828390"/>
    </source>
</evidence>
<feature type="domain" description="Laminin/attractin/netrin-like EGF" evidence="6">
    <location>
        <begin position="22"/>
        <end position="51"/>
    </location>
</feature>
<sequence>MQQFVISLLQFTRLQSSGPRLKNETICLNCQHHTKDDRCETCLPGYFRRPGMKPEEPCMK</sequence>
<dbReference type="InterPro" id="IPR002049">
    <property type="entry name" value="LE_dom"/>
</dbReference>
<organism evidence="7 8">
    <name type="scientific">Dreissena polymorpha</name>
    <name type="common">Zebra mussel</name>
    <name type="synonym">Mytilus polymorpha</name>
    <dbReference type="NCBI Taxonomy" id="45954"/>
    <lineage>
        <taxon>Eukaryota</taxon>
        <taxon>Metazoa</taxon>
        <taxon>Spiralia</taxon>
        <taxon>Lophotrochozoa</taxon>
        <taxon>Mollusca</taxon>
        <taxon>Bivalvia</taxon>
        <taxon>Autobranchia</taxon>
        <taxon>Heteroconchia</taxon>
        <taxon>Euheterodonta</taxon>
        <taxon>Imparidentia</taxon>
        <taxon>Neoheterodontei</taxon>
        <taxon>Myida</taxon>
        <taxon>Dreissenoidea</taxon>
        <taxon>Dreissenidae</taxon>
        <taxon>Dreissena</taxon>
    </lineage>
</organism>
<evidence type="ECO:0000313" key="7">
    <source>
        <dbReference type="EMBL" id="KAH3710818.1"/>
    </source>
</evidence>
<keyword evidence="5" id="KW-0424">Laminin EGF-like domain</keyword>